<dbReference type="GO" id="GO:0043161">
    <property type="term" value="P:proteasome-mediated ubiquitin-dependent protein catabolic process"/>
    <property type="evidence" value="ECO:0007669"/>
    <property type="project" value="TreeGrafter"/>
</dbReference>
<dbReference type="PANTHER" id="PTHR15898">
    <property type="entry name" value="BIFUNCTIONAL APOPTOSIS REGULATOR"/>
    <property type="match status" value="1"/>
</dbReference>
<feature type="region of interest" description="Disordered" evidence="5">
    <location>
        <begin position="231"/>
        <end position="289"/>
    </location>
</feature>
<feature type="compositionally biased region" description="Acidic residues" evidence="5">
    <location>
        <begin position="235"/>
        <end position="262"/>
    </location>
</feature>
<keyword evidence="2 4" id="KW-0863">Zinc-finger</keyword>
<dbReference type="GO" id="GO:0061630">
    <property type="term" value="F:ubiquitin protein ligase activity"/>
    <property type="evidence" value="ECO:0007669"/>
    <property type="project" value="TreeGrafter"/>
</dbReference>
<keyword evidence="1" id="KW-0479">Metal-binding</keyword>
<dbReference type="SUPFAM" id="SSF57850">
    <property type="entry name" value="RING/U-box"/>
    <property type="match status" value="1"/>
</dbReference>
<dbReference type="InterPro" id="IPR017907">
    <property type="entry name" value="Znf_RING_CS"/>
</dbReference>
<evidence type="ECO:0000256" key="5">
    <source>
        <dbReference type="SAM" id="MobiDB-lite"/>
    </source>
</evidence>
<dbReference type="EMBL" id="ML996090">
    <property type="protein sequence ID" value="KAF2149791.1"/>
    <property type="molecule type" value="Genomic_DNA"/>
</dbReference>
<protein>
    <recommendedName>
        <fullName evidence="6">RING-type domain-containing protein</fullName>
    </recommendedName>
</protein>
<dbReference type="Pfam" id="PF00097">
    <property type="entry name" value="zf-C3HC4"/>
    <property type="match status" value="1"/>
</dbReference>
<evidence type="ECO:0000256" key="2">
    <source>
        <dbReference type="ARBA" id="ARBA00022771"/>
    </source>
</evidence>
<feature type="compositionally biased region" description="Polar residues" evidence="5">
    <location>
        <begin position="379"/>
        <end position="388"/>
    </location>
</feature>
<dbReference type="Gene3D" id="3.30.40.10">
    <property type="entry name" value="Zinc/RING finger domain, C3HC4 (zinc finger)"/>
    <property type="match status" value="1"/>
</dbReference>
<dbReference type="AlphaFoldDB" id="A0A9P4IUA3"/>
<gene>
    <name evidence="7" type="ORF">K461DRAFT_296214</name>
</gene>
<evidence type="ECO:0000256" key="4">
    <source>
        <dbReference type="PROSITE-ProRule" id="PRU00175"/>
    </source>
</evidence>
<feature type="compositionally biased region" description="Basic and acidic residues" evidence="5">
    <location>
        <begin position="1"/>
        <end position="16"/>
    </location>
</feature>
<feature type="region of interest" description="Disordered" evidence="5">
    <location>
        <begin position="1"/>
        <end position="37"/>
    </location>
</feature>
<dbReference type="PANTHER" id="PTHR15898:SF13">
    <property type="entry name" value="BIFUNCTIONAL APOPTOSIS REGULATOR"/>
    <property type="match status" value="1"/>
</dbReference>
<feature type="domain" description="RING-type" evidence="6">
    <location>
        <begin position="82"/>
        <end position="122"/>
    </location>
</feature>
<dbReference type="GO" id="GO:0005634">
    <property type="term" value="C:nucleus"/>
    <property type="evidence" value="ECO:0007669"/>
    <property type="project" value="TreeGrafter"/>
</dbReference>
<feature type="compositionally biased region" description="Polar residues" evidence="5">
    <location>
        <begin position="529"/>
        <end position="539"/>
    </location>
</feature>
<feature type="compositionally biased region" description="Acidic residues" evidence="5">
    <location>
        <begin position="427"/>
        <end position="444"/>
    </location>
</feature>
<dbReference type="GO" id="GO:0008270">
    <property type="term" value="F:zinc ion binding"/>
    <property type="evidence" value="ECO:0007669"/>
    <property type="project" value="UniProtKB-KW"/>
</dbReference>
<accession>A0A9P4IUA3</accession>
<dbReference type="OrthoDB" id="6105938at2759"/>
<feature type="compositionally biased region" description="Low complexity" evidence="5">
    <location>
        <begin position="445"/>
        <end position="463"/>
    </location>
</feature>
<organism evidence="7 8">
    <name type="scientific">Myriangium duriaei CBS 260.36</name>
    <dbReference type="NCBI Taxonomy" id="1168546"/>
    <lineage>
        <taxon>Eukaryota</taxon>
        <taxon>Fungi</taxon>
        <taxon>Dikarya</taxon>
        <taxon>Ascomycota</taxon>
        <taxon>Pezizomycotina</taxon>
        <taxon>Dothideomycetes</taxon>
        <taxon>Dothideomycetidae</taxon>
        <taxon>Myriangiales</taxon>
        <taxon>Myriangiaceae</taxon>
        <taxon>Myriangium</taxon>
    </lineage>
</organism>
<feature type="compositionally biased region" description="Basic residues" evidence="5">
    <location>
        <begin position="408"/>
        <end position="422"/>
    </location>
</feature>
<proteinExistence type="predicted"/>
<dbReference type="Proteomes" id="UP000799439">
    <property type="component" value="Unassembled WGS sequence"/>
</dbReference>
<keyword evidence="8" id="KW-1185">Reference proteome</keyword>
<dbReference type="PROSITE" id="PS00518">
    <property type="entry name" value="ZF_RING_1"/>
    <property type="match status" value="1"/>
</dbReference>
<evidence type="ECO:0000256" key="1">
    <source>
        <dbReference type="ARBA" id="ARBA00022723"/>
    </source>
</evidence>
<feature type="compositionally biased region" description="Acidic residues" evidence="5">
    <location>
        <begin position="342"/>
        <end position="365"/>
    </location>
</feature>
<dbReference type="PROSITE" id="PS50089">
    <property type="entry name" value="ZF_RING_2"/>
    <property type="match status" value="1"/>
</dbReference>
<dbReference type="InterPro" id="IPR013083">
    <property type="entry name" value="Znf_RING/FYVE/PHD"/>
</dbReference>
<evidence type="ECO:0000259" key="6">
    <source>
        <dbReference type="PROSITE" id="PS50089"/>
    </source>
</evidence>
<dbReference type="SMART" id="SM00184">
    <property type="entry name" value="RING"/>
    <property type="match status" value="1"/>
</dbReference>
<evidence type="ECO:0000313" key="7">
    <source>
        <dbReference type="EMBL" id="KAF2149791.1"/>
    </source>
</evidence>
<feature type="region of interest" description="Disordered" evidence="5">
    <location>
        <begin position="327"/>
        <end position="539"/>
    </location>
</feature>
<evidence type="ECO:0000313" key="8">
    <source>
        <dbReference type="Proteomes" id="UP000799439"/>
    </source>
</evidence>
<keyword evidence="3" id="KW-0862">Zinc</keyword>
<sequence length="539" mass="59982">MPTSKRRAETIEEGPSRKRQHVGLPPVDIESEPAKEQGSMALELPPAKAEGVVTHNSDADGSLKALTQLHHDFDNLRHTLTCKICEKLFYEPFVLSCGHTYCYRCLSTWFSSARKTSCPQCRVKVVQLPAPSYVVKEMVAIFVARPELLPDGETVEDHETWKREEAEFFMSERDNTDAVEGGLFRGMFKSKRHPAQALVDPSDNVSRCPRCHWEVADGECEHCGMTFDGEGSGLSDDEYDSDEDSDLDGIDDIDEDDIDNGDPDMMWFDGELSPRGSDDSESESDREGLPQHDVYHARAHQSALRANGQLLQDGAFMNSGPWGSARQWPNIPGAYHTGTIDEYADVSDDDDEDDEDEEDDDDEEGSMNGFIVDDDDNTNGEQTVVTINSGSASEPESESEVIDQPVARPRHFIHRAMPRMPRRMVIPDDDDEDEEREEEVEEDGSSQSGSGSSSGSESETTSTSEEDGGEGDEEQETGSEEDEGEDQEGEDEDGNENDDDDDEDDVPRRGYGRQFGRRSRHFVNYPAGSLSNGGWSPFR</sequence>
<dbReference type="InterPro" id="IPR001841">
    <property type="entry name" value="Znf_RING"/>
</dbReference>
<evidence type="ECO:0000256" key="3">
    <source>
        <dbReference type="ARBA" id="ARBA00022833"/>
    </source>
</evidence>
<dbReference type="CDD" id="cd16568">
    <property type="entry name" value="RING-HC_ScPSH1-like"/>
    <property type="match status" value="1"/>
</dbReference>
<feature type="compositionally biased region" description="Acidic residues" evidence="5">
    <location>
        <begin position="464"/>
        <end position="505"/>
    </location>
</feature>
<name>A0A9P4IUA3_9PEZI</name>
<dbReference type="InterPro" id="IPR018957">
    <property type="entry name" value="Znf_C3HC4_RING-type"/>
</dbReference>
<comment type="caution">
    <text evidence="7">The sequence shown here is derived from an EMBL/GenBank/DDBJ whole genome shotgun (WGS) entry which is preliminary data.</text>
</comment>
<reference evidence="7" key="1">
    <citation type="journal article" date="2020" name="Stud. Mycol.">
        <title>101 Dothideomycetes genomes: a test case for predicting lifestyles and emergence of pathogens.</title>
        <authorList>
            <person name="Haridas S."/>
            <person name="Albert R."/>
            <person name="Binder M."/>
            <person name="Bloem J."/>
            <person name="Labutti K."/>
            <person name="Salamov A."/>
            <person name="Andreopoulos B."/>
            <person name="Baker S."/>
            <person name="Barry K."/>
            <person name="Bills G."/>
            <person name="Bluhm B."/>
            <person name="Cannon C."/>
            <person name="Castanera R."/>
            <person name="Culley D."/>
            <person name="Daum C."/>
            <person name="Ezra D."/>
            <person name="Gonzalez J."/>
            <person name="Henrissat B."/>
            <person name="Kuo A."/>
            <person name="Liang C."/>
            <person name="Lipzen A."/>
            <person name="Lutzoni F."/>
            <person name="Magnuson J."/>
            <person name="Mondo S."/>
            <person name="Nolan M."/>
            <person name="Ohm R."/>
            <person name="Pangilinan J."/>
            <person name="Park H.-J."/>
            <person name="Ramirez L."/>
            <person name="Alfaro M."/>
            <person name="Sun H."/>
            <person name="Tritt A."/>
            <person name="Yoshinaga Y."/>
            <person name="Zwiers L.-H."/>
            <person name="Turgeon B."/>
            <person name="Goodwin S."/>
            <person name="Spatafora J."/>
            <person name="Crous P."/>
            <person name="Grigoriev I."/>
        </authorList>
    </citation>
    <scope>NUCLEOTIDE SEQUENCE</scope>
    <source>
        <strain evidence="7">CBS 260.36</strain>
    </source>
</reference>